<evidence type="ECO:0000256" key="3">
    <source>
        <dbReference type="ARBA" id="ARBA00022676"/>
    </source>
</evidence>
<feature type="region of interest" description="Disordered" evidence="12">
    <location>
        <begin position="909"/>
        <end position="944"/>
    </location>
</feature>
<keyword evidence="3" id="KW-0328">Glycosyltransferase</keyword>
<keyword evidence="8" id="KW-0333">Golgi apparatus</keyword>
<evidence type="ECO:0000256" key="7">
    <source>
        <dbReference type="ARBA" id="ARBA00022989"/>
    </source>
</evidence>
<comment type="subcellular location">
    <subcellularLocation>
        <location evidence="1">Golgi apparatus membrane</location>
        <topology evidence="1">Single-pass type II membrane protein</topology>
    </subcellularLocation>
</comment>
<dbReference type="Proteomes" id="UP000316079">
    <property type="component" value="Unassembled WGS sequence"/>
</dbReference>
<keyword evidence="5" id="KW-0812">Transmembrane</keyword>
<dbReference type="GO" id="GO:0000139">
    <property type="term" value="C:Golgi membrane"/>
    <property type="evidence" value="ECO:0007669"/>
    <property type="project" value="UniProtKB-SubCell"/>
</dbReference>
<dbReference type="InterPro" id="IPR050943">
    <property type="entry name" value="Glycosyltr_29_Sialyltrsf"/>
</dbReference>
<dbReference type="EMBL" id="SRMA01027102">
    <property type="protein sequence ID" value="TRY59796.1"/>
    <property type="molecule type" value="Genomic_DNA"/>
</dbReference>
<feature type="region of interest" description="Disordered" evidence="12">
    <location>
        <begin position="788"/>
        <end position="816"/>
    </location>
</feature>
<evidence type="ECO:0000313" key="13">
    <source>
        <dbReference type="EMBL" id="TRY59796.1"/>
    </source>
</evidence>
<protein>
    <recommendedName>
        <fullName evidence="15">ST8 alpha-N-acetyl-neuraminide alpha-2,8-sialyltransferase 6</fullName>
    </recommendedName>
</protein>
<dbReference type="CDD" id="cd23971">
    <property type="entry name" value="GT29_ST8SIA_mono"/>
    <property type="match status" value="1"/>
</dbReference>
<evidence type="ECO:0000313" key="14">
    <source>
        <dbReference type="Proteomes" id="UP000316079"/>
    </source>
</evidence>
<feature type="non-terminal residue" evidence="13">
    <location>
        <position position="1"/>
    </location>
</feature>
<dbReference type="AlphaFoldDB" id="A0A553N2X7"/>
<evidence type="ECO:0000256" key="6">
    <source>
        <dbReference type="ARBA" id="ARBA00022968"/>
    </source>
</evidence>
<name>A0A553N2X7_9TELE</name>
<evidence type="ECO:0000256" key="8">
    <source>
        <dbReference type="ARBA" id="ARBA00023034"/>
    </source>
</evidence>
<gene>
    <name evidence="13" type="ORF">DNTS_035228</name>
</gene>
<proteinExistence type="inferred from homology"/>
<evidence type="ECO:0000256" key="12">
    <source>
        <dbReference type="SAM" id="MobiDB-lite"/>
    </source>
</evidence>
<feature type="compositionally biased region" description="Polar residues" evidence="12">
    <location>
        <begin position="788"/>
        <end position="803"/>
    </location>
</feature>
<comment type="similarity">
    <text evidence="2">Belongs to the glycosyltransferase 29 family.</text>
</comment>
<evidence type="ECO:0000256" key="4">
    <source>
        <dbReference type="ARBA" id="ARBA00022679"/>
    </source>
</evidence>
<keyword evidence="10" id="KW-1015">Disulfide bond</keyword>
<keyword evidence="11" id="KW-0325">Glycoprotein</keyword>
<dbReference type="PANTHER" id="PTHR11987">
    <property type="entry name" value="ALPHA-2,8-SIALYLTRANSFERASE"/>
    <property type="match status" value="1"/>
</dbReference>
<dbReference type="Gene3D" id="3.90.1480.20">
    <property type="entry name" value="Glycosyl transferase family 29"/>
    <property type="match status" value="1"/>
</dbReference>
<dbReference type="PANTHER" id="PTHR11987:SF50">
    <property type="entry name" value="ALPHA-2,8-SIALYLTRANSFERASE 8F"/>
    <property type="match status" value="1"/>
</dbReference>
<evidence type="ECO:0000256" key="2">
    <source>
        <dbReference type="ARBA" id="ARBA00006003"/>
    </source>
</evidence>
<dbReference type="FunFam" id="3.90.1480.20:FF:000001">
    <property type="entry name" value="ST8 alpha-N-acetyl-neuraminide alpha-2,8-sialyltransferase 2"/>
    <property type="match status" value="1"/>
</dbReference>
<organism evidence="13 14">
    <name type="scientific">Danionella cerebrum</name>
    <dbReference type="NCBI Taxonomy" id="2873325"/>
    <lineage>
        <taxon>Eukaryota</taxon>
        <taxon>Metazoa</taxon>
        <taxon>Chordata</taxon>
        <taxon>Craniata</taxon>
        <taxon>Vertebrata</taxon>
        <taxon>Euteleostomi</taxon>
        <taxon>Actinopterygii</taxon>
        <taxon>Neopterygii</taxon>
        <taxon>Teleostei</taxon>
        <taxon>Ostariophysi</taxon>
        <taxon>Cypriniformes</taxon>
        <taxon>Danionidae</taxon>
        <taxon>Danioninae</taxon>
        <taxon>Danionella</taxon>
    </lineage>
</organism>
<keyword evidence="7" id="KW-1133">Transmembrane helix</keyword>
<evidence type="ECO:0000256" key="1">
    <source>
        <dbReference type="ARBA" id="ARBA00004323"/>
    </source>
</evidence>
<evidence type="ECO:0000256" key="9">
    <source>
        <dbReference type="ARBA" id="ARBA00023136"/>
    </source>
</evidence>
<keyword evidence="9" id="KW-0472">Membrane</keyword>
<keyword evidence="6" id="KW-0735">Signal-anchor</keyword>
<keyword evidence="4" id="KW-0808">Transferase</keyword>
<dbReference type="InterPro" id="IPR038578">
    <property type="entry name" value="GT29-like_sf"/>
</dbReference>
<evidence type="ECO:0008006" key="15">
    <source>
        <dbReference type="Google" id="ProtNLM"/>
    </source>
</evidence>
<dbReference type="Pfam" id="PF00777">
    <property type="entry name" value="Glyco_transf_29"/>
    <property type="match status" value="1"/>
</dbReference>
<dbReference type="InterPro" id="IPR001675">
    <property type="entry name" value="Glyco_trans_29"/>
</dbReference>
<reference evidence="13 14" key="1">
    <citation type="journal article" date="2019" name="Sci. Data">
        <title>Hybrid genome assembly and annotation of Danionella translucida.</title>
        <authorList>
            <person name="Kadobianskyi M."/>
            <person name="Schulze L."/>
            <person name="Schuelke M."/>
            <person name="Judkewitz B."/>
        </authorList>
    </citation>
    <scope>NUCLEOTIDE SEQUENCE [LARGE SCALE GENOMIC DNA]</scope>
    <source>
        <strain evidence="13 14">Bolton</strain>
    </source>
</reference>
<dbReference type="OrthoDB" id="10264956at2759"/>
<evidence type="ECO:0000256" key="11">
    <source>
        <dbReference type="ARBA" id="ARBA00023180"/>
    </source>
</evidence>
<feature type="compositionally biased region" description="Basic and acidic residues" evidence="12">
    <location>
        <begin position="913"/>
        <end position="929"/>
    </location>
</feature>
<accession>A0A553N2X7</accession>
<comment type="caution">
    <text evidence="13">The sequence shown here is derived from an EMBL/GenBank/DDBJ whole genome shotgun (WGS) entry which is preliminary data.</text>
</comment>
<keyword evidence="14" id="KW-1185">Reference proteome</keyword>
<sequence>RPVNIRQRHALTHTHTGELIQVQRARRDVQYLRMSCNTRHEPVHFDSFMRIEVPQNNAALIRSRKHWSKQIVHPLQFLWIERELRAASEPDHNVTPHPSTKNLPQKGSNTQLCKGCNDNVIIGKALEIYSTSWKKHEENFKRFRSLLSAKCQALSKAVVTQNNTPLGSNVIYDGERRKPLHVTQALFNILAKEQPFGNTTRQSCAVVGNGGILANSSCGEEINSAKFVIRCNLPPLDGRYVKDVGNKTSLVTANPSILHEKYSGLMERRRPFVESLHPYGQAFLVLPAFSYSHNTAVSLRAFYTLEDFGRDGPQPVFLNPEYLRKLSKFWRERGLNSARPSTGLIMASLALEICADVHLYGFWPFGNHPNDGRPINNHYYDDRQSKKNVHSMPTEFEHLVKLHEQGVVRIHLGDCLPTRGEVVLVGSILLLLLLRNVGTVLLAGHLSIAQVCVGHRLRLHHNVVAWWSGRGVPGERIPNIVRFSNTTSNPNSWLRLTEGSPAHSHRHTSRSWGHPPVPPRHPHALAYAAVLRTGVYLTYRKPSVIFNSPPKPNTCGLSMNCLSKIKHDDFKLCPRFVSILVGSWNTMTASTAHSLSRLLVVYLGSKGNDLVCGMPQLINTEGEPGGCCWHADEKNSNGQMVIHKQPEVRREANNSSRHCGQIIFQWKEEEAQIQGKLPMKRASGQIPANVKEAERHMQPLRTSSKYKNSRLASVTKRWIRLGNSILLHVQPSVDKCFITQVVLMKALLKKTSKDLFVSPNDFNLIKCKSFPRQANVCLEHDITDENLSSRSTVTSNRVQTSKNNDFHRQNKQTKKNRSTGKILLITWTQTTFETFSKETCPPFTSYYSTKYLSNIKNSKRGNKGSAAAESSSFVSSHRVVEHHILFSQLQQHRVVEELADTDILAQTLEEENRDDHDDTRHHQTSDDTRGTSSMAYFTPAGFDHELSGQMRGRLRLERTNHNALIQRITRNNLE</sequence>
<dbReference type="GO" id="GO:0009311">
    <property type="term" value="P:oligosaccharide metabolic process"/>
    <property type="evidence" value="ECO:0007669"/>
    <property type="project" value="TreeGrafter"/>
</dbReference>
<evidence type="ECO:0000256" key="10">
    <source>
        <dbReference type="ARBA" id="ARBA00023157"/>
    </source>
</evidence>
<evidence type="ECO:0000256" key="5">
    <source>
        <dbReference type="ARBA" id="ARBA00022692"/>
    </source>
</evidence>
<dbReference type="GO" id="GO:0006491">
    <property type="term" value="P:N-glycan processing"/>
    <property type="evidence" value="ECO:0007669"/>
    <property type="project" value="TreeGrafter"/>
</dbReference>
<dbReference type="GO" id="GO:0003828">
    <property type="term" value="F:alpha-N-acetylneuraminate alpha-2,8-sialyltransferase activity"/>
    <property type="evidence" value="ECO:0007669"/>
    <property type="project" value="TreeGrafter"/>
</dbReference>